<sequence>MHFHNCFVRVRLTCSSLFSCSWWILALHGLIRGVIDVYLLQGCDASLLPDSTPSSTAEKAAVPNKPGMRGFEVIDPAKAAVQAHRPCTVSCADIFAPRDAAYLAGGIDYSALIHVPLPNLTASDLRDRFADKGLSLDDMVALSGTHSIGRSHCTSSAPRLYNFSAARPQDPAFAAFLKSKRPPPTTDVDSGGPTTVCVSGCRDADEAGQPLCPFLHAPDDAKSTGDGIA</sequence>
<dbReference type="GO" id="GO:0046872">
    <property type="term" value="F:metal ion binding"/>
    <property type="evidence" value="ECO:0007669"/>
    <property type="project" value="UniProtKB-KW"/>
</dbReference>
<keyword evidence="4" id="KW-0349">Heme</keyword>
<dbReference type="InterPro" id="IPR010255">
    <property type="entry name" value="Haem_peroxidase_sf"/>
</dbReference>
<comment type="similarity">
    <text evidence="2">Belongs to the peroxidase family. Ascorbate peroxidase subfamily.</text>
</comment>
<evidence type="ECO:0000256" key="3">
    <source>
        <dbReference type="ARBA" id="ARBA00022559"/>
    </source>
</evidence>
<keyword evidence="9" id="KW-0376">Hydrogen peroxide</keyword>
<comment type="cofactor">
    <cofactor evidence="11">
        <name>heme b</name>
        <dbReference type="ChEBI" id="CHEBI:60344"/>
    </cofactor>
    <text evidence="11">Binds 1 heme b (iron(II)-protoporphyrin IX) group per subunit.</text>
</comment>
<feature type="binding site" evidence="11">
    <location>
        <position position="44"/>
    </location>
    <ligand>
        <name>Ca(2+)</name>
        <dbReference type="ChEBI" id="CHEBI:29108"/>
        <label>1</label>
    </ligand>
</feature>
<dbReference type="PROSITE" id="PS00435">
    <property type="entry name" value="PEROXIDASE_1"/>
    <property type="match status" value="1"/>
</dbReference>
<feature type="domain" description="Plant heme peroxidase family profile" evidence="12">
    <location>
        <begin position="29"/>
        <end position="196"/>
    </location>
</feature>
<organism evidence="13">
    <name type="scientific">Ensete ventricosum</name>
    <name type="common">Abyssinian banana</name>
    <name type="synonym">Musa ensete</name>
    <dbReference type="NCBI Taxonomy" id="4639"/>
    <lineage>
        <taxon>Eukaryota</taxon>
        <taxon>Viridiplantae</taxon>
        <taxon>Streptophyta</taxon>
        <taxon>Embryophyta</taxon>
        <taxon>Tracheophyta</taxon>
        <taxon>Spermatophyta</taxon>
        <taxon>Magnoliopsida</taxon>
        <taxon>Liliopsida</taxon>
        <taxon>Zingiberales</taxon>
        <taxon>Musaceae</taxon>
        <taxon>Ensete</taxon>
    </lineage>
</organism>
<dbReference type="Gene3D" id="1.10.520.10">
    <property type="match status" value="1"/>
</dbReference>
<dbReference type="Pfam" id="PF00141">
    <property type="entry name" value="peroxidase"/>
    <property type="match status" value="1"/>
</dbReference>
<keyword evidence="8 11" id="KW-0408">Iron</keyword>
<dbReference type="PANTHER" id="PTHR31235">
    <property type="entry name" value="PEROXIDASE 25-RELATED"/>
    <property type="match status" value="1"/>
</dbReference>
<evidence type="ECO:0000256" key="9">
    <source>
        <dbReference type="ARBA" id="ARBA00023324"/>
    </source>
</evidence>
<keyword evidence="7" id="KW-0560">Oxidoreductase</keyword>
<feature type="binding site" evidence="10">
    <location>
        <position position="116"/>
    </location>
    <ligand>
        <name>substrate</name>
    </ligand>
</feature>
<dbReference type="GO" id="GO:0042744">
    <property type="term" value="P:hydrogen peroxide catabolic process"/>
    <property type="evidence" value="ECO:0007669"/>
    <property type="project" value="UniProtKB-KW"/>
</dbReference>
<dbReference type="PRINTS" id="PR00461">
    <property type="entry name" value="PLPEROXIDASE"/>
</dbReference>
<dbReference type="InterPro" id="IPR019793">
    <property type="entry name" value="Peroxidases_heam-ligand_BS"/>
</dbReference>
<dbReference type="Proteomes" id="UP000290560">
    <property type="component" value="Unassembled WGS sequence"/>
</dbReference>
<evidence type="ECO:0000256" key="4">
    <source>
        <dbReference type="ARBA" id="ARBA00022617"/>
    </source>
</evidence>
<evidence type="ECO:0000256" key="7">
    <source>
        <dbReference type="ARBA" id="ARBA00023002"/>
    </source>
</evidence>
<evidence type="ECO:0000256" key="11">
    <source>
        <dbReference type="PIRSR" id="PIRSR600823-3"/>
    </source>
</evidence>
<proteinExistence type="inferred from homology"/>
<protein>
    <recommendedName>
        <fullName evidence="12">Plant heme peroxidase family profile domain-containing protein</fullName>
    </recommendedName>
</protein>
<dbReference type="GO" id="GO:0006979">
    <property type="term" value="P:response to oxidative stress"/>
    <property type="evidence" value="ECO:0007669"/>
    <property type="project" value="InterPro"/>
</dbReference>
<dbReference type="SUPFAM" id="SSF48113">
    <property type="entry name" value="Heme-dependent peroxidases"/>
    <property type="match status" value="1"/>
</dbReference>
<evidence type="ECO:0000313" key="13">
    <source>
        <dbReference type="EMBL" id="RZR75327.1"/>
    </source>
</evidence>
<dbReference type="GO" id="GO:0140825">
    <property type="term" value="F:lactoperoxidase activity"/>
    <property type="evidence" value="ECO:0007669"/>
    <property type="project" value="UniProtKB-EC"/>
</dbReference>
<evidence type="ECO:0000259" key="12">
    <source>
        <dbReference type="PROSITE" id="PS50873"/>
    </source>
</evidence>
<dbReference type="Gene3D" id="1.10.420.10">
    <property type="entry name" value="Peroxidase, domain 2"/>
    <property type="match status" value="1"/>
</dbReference>
<name>A0A445MM78_ENSVE</name>
<dbReference type="InterPro" id="IPR002016">
    <property type="entry name" value="Haem_peroxidase"/>
</dbReference>
<evidence type="ECO:0000256" key="10">
    <source>
        <dbReference type="PIRSR" id="PIRSR600823-2"/>
    </source>
</evidence>
<evidence type="ECO:0000256" key="1">
    <source>
        <dbReference type="ARBA" id="ARBA00000189"/>
    </source>
</evidence>
<feature type="binding site" evidence="11">
    <location>
        <position position="42"/>
    </location>
    <ligand>
        <name>Ca(2+)</name>
        <dbReference type="ChEBI" id="CHEBI:29108"/>
        <label>1</label>
    </ligand>
</feature>
<evidence type="ECO:0000256" key="2">
    <source>
        <dbReference type="ARBA" id="ARBA00006873"/>
    </source>
</evidence>
<reference evidence="13" key="1">
    <citation type="journal article" date="2018" name="Data Brief">
        <title>Genome sequence data from 17 accessions of Ensete ventricosum, a staple food crop for millions in Ethiopia.</title>
        <authorList>
            <person name="Yemataw Z."/>
            <person name="Muzemil S."/>
            <person name="Ambachew D."/>
            <person name="Tripathi L."/>
            <person name="Tesfaye K."/>
            <person name="Chala A."/>
            <person name="Farbos A."/>
            <person name="O'Neill P."/>
            <person name="Moore K."/>
            <person name="Grant M."/>
            <person name="Studholme D.J."/>
        </authorList>
    </citation>
    <scope>NUCLEOTIDE SEQUENCE [LARGE SCALE GENOMIC DNA]</scope>
    <source>
        <tissue evidence="13">Leaf</tissue>
    </source>
</reference>
<dbReference type="PROSITE" id="PS50873">
    <property type="entry name" value="PEROXIDASE_4"/>
    <property type="match status" value="1"/>
</dbReference>
<comment type="catalytic activity">
    <reaction evidence="1">
        <text>2 a phenolic donor + H2O2 = 2 a phenolic radical donor + 2 H2O</text>
        <dbReference type="Rhea" id="RHEA:56136"/>
        <dbReference type="ChEBI" id="CHEBI:15377"/>
        <dbReference type="ChEBI" id="CHEBI:16240"/>
        <dbReference type="ChEBI" id="CHEBI:139520"/>
        <dbReference type="ChEBI" id="CHEBI:139521"/>
        <dbReference type="EC" id="1.11.1.7"/>
    </reaction>
</comment>
<keyword evidence="6 11" id="KW-0106">Calcium</keyword>
<comment type="cofactor">
    <cofactor evidence="11">
        <name>Ca(2+)</name>
        <dbReference type="ChEBI" id="CHEBI:29108"/>
    </cofactor>
    <text evidence="11">Binds 2 calcium ions per subunit.</text>
</comment>
<dbReference type="GO" id="GO:0020037">
    <property type="term" value="F:heme binding"/>
    <property type="evidence" value="ECO:0007669"/>
    <property type="project" value="InterPro"/>
</dbReference>
<evidence type="ECO:0000256" key="8">
    <source>
        <dbReference type="ARBA" id="ARBA00023004"/>
    </source>
</evidence>
<feature type="binding site" evidence="11">
    <location>
        <position position="58"/>
    </location>
    <ligand>
        <name>Ca(2+)</name>
        <dbReference type="ChEBI" id="CHEBI:29108"/>
        <label>1</label>
    </ligand>
</feature>
<gene>
    <name evidence="13" type="ORF">BHM03_00054681</name>
</gene>
<keyword evidence="5 11" id="KW-0479">Metal-binding</keyword>
<dbReference type="InterPro" id="IPR000823">
    <property type="entry name" value="Peroxidase_pln"/>
</dbReference>
<accession>A0A445MM78</accession>
<feature type="binding site" description="axial binding residue" evidence="11">
    <location>
        <position position="146"/>
    </location>
    <ligand>
        <name>heme b</name>
        <dbReference type="ChEBI" id="CHEBI:60344"/>
    </ligand>
    <ligandPart>
        <name>Fe</name>
        <dbReference type="ChEBI" id="CHEBI:18248"/>
    </ligandPart>
</feature>
<keyword evidence="3" id="KW-0575">Peroxidase</keyword>
<evidence type="ECO:0000256" key="5">
    <source>
        <dbReference type="ARBA" id="ARBA00022723"/>
    </source>
</evidence>
<dbReference type="EMBL" id="KV876702">
    <property type="protein sequence ID" value="RZR75327.1"/>
    <property type="molecule type" value="Genomic_DNA"/>
</dbReference>
<evidence type="ECO:0000256" key="6">
    <source>
        <dbReference type="ARBA" id="ARBA00022837"/>
    </source>
</evidence>
<dbReference type="AlphaFoldDB" id="A0A445MM78"/>
<feature type="binding site" evidence="11">
    <location>
        <position position="46"/>
    </location>
    <ligand>
        <name>Ca(2+)</name>
        <dbReference type="ChEBI" id="CHEBI:29108"/>
        <label>1</label>
    </ligand>
</feature>